<evidence type="ECO:0000313" key="2">
    <source>
        <dbReference type="EMBL" id="PON87937.1"/>
    </source>
</evidence>
<protein>
    <submittedName>
        <fullName evidence="2">Uncharacterized protein</fullName>
    </submittedName>
</protein>
<keyword evidence="3" id="KW-1185">Reference proteome</keyword>
<feature type="region of interest" description="Disordered" evidence="1">
    <location>
        <begin position="1"/>
        <end position="32"/>
    </location>
</feature>
<accession>A0A2P5EQW5</accession>
<dbReference type="AlphaFoldDB" id="A0A2P5EQW5"/>
<proteinExistence type="predicted"/>
<feature type="region of interest" description="Disordered" evidence="1">
    <location>
        <begin position="61"/>
        <end position="85"/>
    </location>
</feature>
<evidence type="ECO:0000256" key="1">
    <source>
        <dbReference type="SAM" id="MobiDB-lite"/>
    </source>
</evidence>
<sequence length="85" mass="9102">MTTAKHYDVDANGDDDVRGGSPNHASIDSGQPHPIGQVIFPFLLVPLANCDSLARRLCPSPPNPWLPLTPDSPSMRISSTPSLQI</sequence>
<dbReference type="EMBL" id="JXTC01000111">
    <property type="protein sequence ID" value="PON87937.1"/>
    <property type="molecule type" value="Genomic_DNA"/>
</dbReference>
<feature type="compositionally biased region" description="Polar residues" evidence="1">
    <location>
        <begin position="75"/>
        <end position="85"/>
    </location>
</feature>
<gene>
    <name evidence="2" type="ORF">TorRG33x02_163160</name>
</gene>
<dbReference type="InParanoid" id="A0A2P5EQW5"/>
<dbReference type="Proteomes" id="UP000237000">
    <property type="component" value="Unassembled WGS sequence"/>
</dbReference>
<name>A0A2P5EQW5_TREOI</name>
<organism evidence="2 3">
    <name type="scientific">Trema orientale</name>
    <name type="common">Charcoal tree</name>
    <name type="synonym">Celtis orientalis</name>
    <dbReference type="NCBI Taxonomy" id="63057"/>
    <lineage>
        <taxon>Eukaryota</taxon>
        <taxon>Viridiplantae</taxon>
        <taxon>Streptophyta</taxon>
        <taxon>Embryophyta</taxon>
        <taxon>Tracheophyta</taxon>
        <taxon>Spermatophyta</taxon>
        <taxon>Magnoliopsida</taxon>
        <taxon>eudicotyledons</taxon>
        <taxon>Gunneridae</taxon>
        <taxon>Pentapetalae</taxon>
        <taxon>rosids</taxon>
        <taxon>fabids</taxon>
        <taxon>Rosales</taxon>
        <taxon>Cannabaceae</taxon>
        <taxon>Trema</taxon>
    </lineage>
</organism>
<reference evidence="3" key="1">
    <citation type="submission" date="2016-06" db="EMBL/GenBank/DDBJ databases">
        <title>Parallel loss of symbiosis genes in relatives of nitrogen-fixing non-legume Parasponia.</title>
        <authorList>
            <person name="Van Velzen R."/>
            <person name="Holmer R."/>
            <person name="Bu F."/>
            <person name="Rutten L."/>
            <person name="Van Zeijl A."/>
            <person name="Liu W."/>
            <person name="Santuari L."/>
            <person name="Cao Q."/>
            <person name="Sharma T."/>
            <person name="Shen D."/>
            <person name="Roswanjaya Y."/>
            <person name="Wardhani T."/>
            <person name="Kalhor M.S."/>
            <person name="Jansen J."/>
            <person name="Van den Hoogen J."/>
            <person name="Gungor B."/>
            <person name="Hartog M."/>
            <person name="Hontelez J."/>
            <person name="Verver J."/>
            <person name="Yang W.-C."/>
            <person name="Schijlen E."/>
            <person name="Repin R."/>
            <person name="Schilthuizen M."/>
            <person name="Schranz E."/>
            <person name="Heidstra R."/>
            <person name="Miyata K."/>
            <person name="Fedorova E."/>
            <person name="Kohlen W."/>
            <person name="Bisseling T."/>
            <person name="Smit S."/>
            <person name="Geurts R."/>
        </authorList>
    </citation>
    <scope>NUCLEOTIDE SEQUENCE [LARGE SCALE GENOMIC DNA]</scope>
    <source>
        <strain evidence="3">cv. RG33-2</strain>
    </source>
</reference>
<evidence type="ECO:0000313" key="3">
    <source>
        <dbReference type="Proteomes" id="UP000237000"/>
    </source>
</evidence>
<comment type="caution">
    <text evidence="2">The sequence shown here is derived from an EMBL/GenBank/DDBJ whole genome shotgun (WGS) entry which is preliminary data.</text>
</comment>